<evidence type="ECO:0000256" key="2">
    <source>
        <dbReference type="SAM" id="SignalP"/>
    </source>
</evidence>
<sequence>MKKMWMALIVAMMTFVVACGANDEKEPTEQTEGEERVSGTIQFYTSQPDSDAEALVKAFKEKYPDIDVQTFRSGTEEVIGKVLAEKEAGAVQADVLLVADAVTFERLKEEDLLQAYESKEMAEIPEAFIDSDFMYAGTKAMATVIATNHDVASTVPTKWADLLKESEKGQAVMPSPLYSGAAAYNVGVFTRQSLGWEMFEQLKQNDLMVVQGNGAALKEVQSGQRAHALVVDFIVARAIQEGSPLTLTYPEEGVPVITEPIALMKDAKNEEAAKHFIDFVLSKEGQELARSLGYTPIREDLEAPEGLKSIQDMNVMEADLKQLVQEREEDKRQFSQLFGE</sequence>
<dbReference type="InterPro" id="IPR006059">
    <property type="entry name" value="SBP"/>
</dbReference>
<reference evidence="3" key="1">
    <citation type="submission" date="2020-11" db="EMBL/GenBank/DDBJ databases">
        <title>Multidrug resistant novel bacterium Savagea serpentis sp. nov., isolated from the scats of a vine snake (Ahaetulla nasuta).</title>
        <authorList>
            <person name="Venkata Ramana V."/>
            <person name="Vikas Patil S."/>
            <person name="Yogita Lugani V."/>
        </authorList>
    </citation>
    <scope>NUCLEOTIDE SEQUENCE</scope>
    <source>
        <strain evidence="3">SN6</strain>
    </source>
</reference>
<organism evidence="3 4">
    <name type="scientific">Savagea serpentis</name>
    <dbReference type="NCBI Taxonomy" id="2785297"/>
    <lineage>
        <taxon>Bacteria</taxon>
        <taxon>Bacillati</taxon>
        <taxon>Bacillota</taxon>
        <taxon>Bacilli</taxon>
        <taxon>Bacillales</taxon>
        <taxon>Caryophanaceae</taxon>
        <taxon>Savagea</taxon>
    </lineage>
</organism>
<dbReference type="RefSeq" id="WP_194561870.1">
    <property type="nucleotide sequence ID" value="NZ_JADKPV010000001.1"/>
</dbReference>
<evidence type="ECO:0000256" key="1">
    <source>
        <dbReference type="ARBA" id="ARBA00022729"/>
    </source>
</evidence>
<dbReference type="PANTHER" id="PTHR30006">
    <property type="entry name" value="THIAMINE-BINDING PERIPLASMIC PROTEIN-RELATED"/>
    <property type="match status" value="1"/>
</dbReference>
<feature type="chain" id="PRO_5039476598" evidence="2">
    <location>
        <begin position="19"/>
        <end position="340"/>
    </location>
</feature>
<dbReference type="PIRSF" id="PIRSF002825">
    <property type="entry name" value="CfbpA"/>
    <property type="match status" value="1"/>
</dbReference>
<keyword evidence="4" id="KW-1185">Reference proteome</keyword>
<protein>
    <submittedName>
        <fullName evidence="3">ABC transporter substrate-binding protein</fullName>
    </submittedName>
</protein>
<feature type="signal peptide" evidence="2">
    <location>
        <begin position="1"/>
        <end position="18"/>
    </location>
</feature>
<evidence type="ECO:0000313" key="4">
    <source>
        <dbReference type="Proteomes" id="UP000622653"/>
    </source>
</evidence>
<proteinExistence type="predicted"/>
<dbReference type="PANTHER" id="PTHR30006:SF2">
    <property type="entry name" value="ABC TRANSPORTER SUBSTRATE-BINDING PROTEIN"/>
    <property type="match status" value="1"/>
</dbReference>
<dbReference type="InterPro" id="IPR026045">
    <property type="entry name" value="Ferric-bd"/>
</dbReference>
<dbReference type="AlphaFoldDB" id="A0A8J7G937"/>
<dbReference type="CDD" id="cd13547">
    <property type="entry name" value="PBP2_Fbp_like_2"/>
    <property type="match status" value="1"/>
</dbReference>
<keyword evidence="1 2" id="KW-0732">Signal</keyword>
<dbReference type="Gene3D" id="3.40.190.10">
    <property type="entry name" value="Periplasmic binding protein-like II"/>
    <property type="match status" value="2"/>
</dbReference>
<dbReference type="GO" id="GO:0030288">
    <property type="term" value="C:outer membrane-bounded periplasmic space"/>
    <property type="evidence" value="ECO:0007669"/>
    <property type="project" value="TreeGrafter"/>
</dbReference>
<dbReference type="GO" id="GO:0015888">
    <property type="term" value="P:thiamine transport"/>
    <property type="evidence" value="ECO:0007669"/>
    <property type="project" value="TreeGrafter"/>
</dbReference>
<dbReference type="PROSITE" id="PS51257">
    <property type="entry name" value="PROKAR_LIPOPROTEIN"/>
    <property type="match status" value="1"/>
</dbReference>
<name>A0A8J7G937_9BACL</name>
<dbReference type="Pfam" id="PF13416">
    <property type="entry name" value="SBP_bac_8"/>
    <property type="match status" value="1"/>
</dbReference>
<gene>
    <name evidence="3" type="ORF">IRY55_03545</name>
</gene>
<comment type="caution">
    <text evidence="3">The sequence shown here is derived from an EMBL/GenBank/DDBJ whole genome shotgun (WGS) entry which is preliminary data.</text>
</comment>
<dbReference type="GO" id="GO:0030975">
    <property type="term" value="F:thiamine binding"/>
    <property type="evidence" value="ECO:0007669"/>
    <property type="project" value="TreeGrafter"/>
</dbReference>
<dbReference type="GO" id="GO:0030976">
    <property type="term" value="F:thiamine pyrophosphate binding"/>
    <property type="evidence" value="ECO:0007669"/>
    <property type="project" value="TreeGrafter"/>
</dbReference>
<dbReference type="SUPFAM" id="SSF53850">
    <property type="entry name" value="Periplasmic binding protein-like II"/>
    <property type="match status" value="1"/>
</dbReference>
<dbReference type="Proteomes" id="UP000622653">
    <property type="component" value="Unassembled WGS sequence"/>
</dbReference>
<evidence type="ECO:0000313" key="3">
    <source>
        <dbReference type="EMBL" id="MBF4500429.1"/>
    </source>
</evidence>
<accession>A0A8J7G937</accession>
<dbReference type="EMBL" id="JADKPV010000001">
    <property type="protein sequence ID" value="MBF4500429.1"/>
    <property type="molecule type" value="Genomic_DNA"/>
</dbReference>